<gene>
    <name evidence="2" type="ORF">CANVERA_P2063</name>
</gene>
<keyword evidence="3" id="KW-1185">Reference proteome</keyword>
<feature type="domain" description="Small ribosomal subunit protein mS35 mitochondrial conserved" evidence="1">
    <location>
        <begin position="141"/>
        <end position="266"/>
    </location>
</feature>
<dbReference type="PANTHER" id="PTHR13490">
    <property type="entry name" value="MITOCHONDRIAL 28S RIBOSOMAL PROTEIN S28"/>
    <property type="match status" value="1"/>
</dbReference>
<sequence>MKSVIPLARSFSTTICRLKPLYLNPHAWKDLPADQIFELHETRKKYLGDAYNPTNEERTAILSTVSSLVKNQPTLDYAYEIENFKERLMNNTPMKDRGKPQKLNNQFVIDNGAIPHNQRRIENLNRVAAFEIPLLAKYRQPYQPKPKYQTPLKLIYQSDFSNETNSQYNRLVKLEVKLRDLELDLKQEYKFKVLAGKHFNHDLNTFKLKSDRHAEVAQNVNYLVSTFNKLLTEAKDLTDDMSDVPLDKRHMKTIIGKKQPQFPKEWEKQEDAPVKRHRIIEHLIKERTRTVDESFINSLSP</sequence>
<evidence type="ECO:0000259" key="1">
    <source>
        <dbReference type="Pfam" id="PF10213"/>
    </source>
</evidence>
<dbReference type="GO" id="GO:0003735">
    <property type="term" value="F:structural constituent of ribosome"/>
    <property type="evidence" value="ECO:0007669"/>
    <property type="project" value="InterPro"/>
</dbReference>
<dbReference type="InterPro" id="IPR019349">
    <property type="entry name" value="Ribosomal_mS35_mit"/>
</dbReference>
<dbReference type="GO" id="GO:0005763">
    <property type="term" value="C:mitochondrial small ribosomal subunit"/>
    <property type="evidence" value="ECO:0007669"/>
    <property type="project" value="TreeGrafter"/>
</dbReference>
<dbReference type="OrthoDB" id="283424at2759"/>
<dbReference type="Proteomes" id="UP001152885">
    <property type="component" value="Unassembled WGS sequence"/>
</dbReference>
<dbReference type="Pfam" id="PF10213">
    <property type="entry name" value="MRP-S28"/>
    <property type="match status" value="1"/>
</dbReference>
<protein>
    <recommendedName>
        <fullName evidence="1">Small ribosomal subunit protein mS35 mitochondrial conserved domain-containing protein</fullName>
    </recommendedName>
</protein>
<comment type="caution">
    <text evidence="2">The sequence shown here is derived from an EMBL/GenBank/DDBJ whole genome shotgun (WGS) entry which is preliminary data.</text>
</comment>
<name>A0A9W4TV04_9ASCO</name>
<organism evidence="2 3">
    <name type="scientific">Candida verbasci</name>
    <dbReference type="NCBI Taxonomy" id="1227364"/>
    <lineage>
        <taxon>Eukaryota</taxon>
        <taxon>Fungi</taxon>
        <taxon>Dikarya</taxon>
        <taxon>Ascomycota</taxon>
        <taxon>Saccharomycotina</taxon>
        <taxon>Pichiomycetes</taxon>
        <taxon>Debaryomycetaceae</taxon>
        <taxon>Candida/Lodderomyces clade</taxon>
        <taxon>Candida</taxon>
    </lineage>
</organism>
<proteinExistence type="predicted"/>
<reference evidence="2" key="1">
    <citation type="submission" date="2022-12" db="EMBL/GenBank/DDBJ databases">
        <authorList>
            <person name="Brejova B."/>
        </authorList>
    </citation>
    <scope>NUCLEOTIDE SEQUENCE</scope>
</reference>
<evidence type="ECO:0000313" key="3">
    <source>
        <dbReference type="Proteomes" id="UP001152885"/>
    </source>
</evidence>
<dbReference type="PANTHER" id="PTHR13490:SF0">
    <property type="entry name" value="SMALL RIBOSOMAL SUBUNIT PROTEIN MS35"/>
    <property type="match status" value="1"/>
</dbReference>
<dbReference type="GO" id="GO:0032543">
    <property type="term" value="P:mitochondrial translation"/>
    <property type="evidence" value="ECO:0007669"/>
    <property type="project" value="InterPro"/>
</dbReference>
<evidence type="ECO:0000313" key="2">
    <source>
        <dbReference type="EMBL" id="CAI5757549.1"/>
    </source>
</evidence>
<accession>A0A9W4TV04</accession>
<dbReference type="EMBL" id="CANTUO010000002">
    <property type="protein sequence ID" value="CAI5757549.1"/>
    <property type="molecule type" value="Genomic_DNA"/>
</dbReference>
<dbReference type="AlphaFoldDB" id="A0A9W4TV04"/>
<dbReference type="InterPro" id="IPR039848">
    <property type="entry name" value="Ribosomal_mS35_mt"/>
</dbReference>